<dbReference type="Pfam" id="PF01152">
    <property type="entry name" value="Bac_globin"/>
    <property type="match status" value="1"/>
</dbReference>
<dbReference type="InterPro" id="IPR001486">
    <property type="entry name" value="Hemoglobin_trunc"/>
</dbReference>
<evidence type="ECO:0000313" key="6">
    <source>
        <dbReference type="Proteomes" id="UP000520156"/>
    </source>
</evidence>
<dbReference type="Gene3D" id="1.10.490.10">
    <property type="entry name" value="Globins"/>
    <property type="match status" value="1"/>
</dbReference>
<dbReference type="EMBL" id="JACLAU010000020">
    <property type="protein sequence ID" value="MBC2652490.1"/>
    <property type="molecule type" value="Genomic_DNA"/>
</dbReference>
<dbReference type="RefSeq" id="WP_185683918.1">
    <property type="nucleotide sequence ID" value="NZ_JACLAU010000020.1"/>
</dbReference>
<keyword evidence="6" id="KW-1185">Reference proteome</keyword>
<dbReference type="InterPro" id="IPR012292">
    <property type="entry name" value="Globin/Proto"/>
</dbReference>
<dbReference type="CDD" id="cd14773">
    <property type="entry name" value="TrHb2_PhHbO-like_O"/>
    <property type="match status" value="1"/>
</dbReference>
<dbReference type="Proteomes" id="UP000520156">
    <property type="component" value="Unassembled WGS sequence"/>
</dbReference>
<gene>
    <name evidence="5" type="ORF">H7F49_12325</name>
</gene>
<evidence type="ECO:0000256" key="3">
    <source>
        <dbReference type="ARBA" id="ARBA00022723"/>
    </source>
</evidence>
<dbReference type="GO" id="GO:0019825">
    <property type="term" value="F:oxygen binding"/>
    <property type="evidence" value="ECO:0007669"/>
    <property type="project" value="InterPro"/>
</dbReference>
<keyword evidence="1" id="KW-0813">Transport</keyword>
<keyword evidence="4" id="KW-0408">Iron</keyword>
<keyword evidence="2" id="KW-0349">Heme</keyword>
<accession>A0A7X1KCP3</accession>
<dbReference type="GO" id="GO:0020037">
    <property type="term" value="F:heme binding"/>
    <property type="evidence" value="ECO:0007669"/>
    <property type="project" value="InterPro"/>
</dbReference>
<dbReference type="SUPFAM" id="SSF46458">
    <property type="entry name" value="Globin-like"/>
    <property type="match status" value="1"/>
</dbReference>
<reference evidence="5 6" key="1">
    <citation type="submission" date="2020-08" db="EMBL/GenBank/DDBJ databases">
        <title>The genome sequence of Novosphingobium flavum 4Y4.</title>
        <authorList>
            <person name="Liu Y."/>
        </authorList>
    </citation>
    <scope>NUCLEOTIDE SEQUENCE [LARGE SCALE GENOMIC DNA]</scope>
    <source>
        <strain evidence="5 6">4Y4</strain>
    </source>
</reference>
<proteinExistence type="predicted"/>
<protein>
    <submittedName>
        <fullName evidence="5">Group II truncated hemoglobin</fullName>
    </submittedName>
</protein>
<dbReference type="InterPro" id="IPR009050">
    <property type="entry name" value="Globin-like_sf"/>
</dbReference>
<name>A0A7X1KCP3_9SPHN</name>
<dbReference type="GO" id="GO:0046872">
    <property type="term" value="F:metal ion binding"/>
    <property type="evidence" value="ECO:0007669"/>
    <property type="project" value="UniProtKB-KW"/>
</dbReference>
<evidence type="ECO:0000256" key="2">
    <source>
        <dbReference type="ARBA" id="ARBA00022617"/>
    </source>
</evidence>
<organism evidence="5 6">
    <name type="scientific">Novosphingobium aerophilum</name>
    <dbReference type="NCBI Taxonomy" id="2839843"/>
    <lineage>
        <taxon>Bacteria</taxon>
        <taxon>Pseudomonadati</taxon>
        <taxon>Pseudomonadota</taxon>
        <taxon>Alphaproteobacteria</taxon>
        <taxon>Sphingomonadales</taxon>
        <taxon>Sphingomonadaceae</taxon>
        <taxon>Novosphingobium</taxon>
    </lineage>
</organism>
<keyword evidence="3" id="KW-0479">Metal-binding</keyword>
<sequence>MASQTESPPTTPYQRIGGQAVLRAIVDRFYDLMDRDPAYAELRAMHGPDLTPMRDSLTGFLTGWAGGPRDWFQGGKCVMSLHRPLAITPDTARQWLEAMHRAIDETVGARDPEIARAMLDVLKRMTTGMAQATRP</sequence>
<evidence type="ECO:0000256" key="1">
    <source>
        <dbReference type="ARBA" id="ARBA00022448"/>
    </source>
</evidence>
<evidence type="ECO:0000313" key="5">
    <source>
        <dbReference type="EMBL" id="MBC2652490.1"/>
    </source>
</evidence>
<evidence type="ECO:0000256" key="4">
    <source>
        <dbReference type="ARBA" id="ARBA00023004"/>
    </source>
</evidence>
<comment type="caution">
    <text evidence="5">The sequence shown here is derived from an EMBL/GenBank/DDBJ whole genome shotgun (WGS) entry which is preliminary data.</text>
</comment>
<dbReference type="AlphaFoldDB" id="A0A7X1KCP3"/>